<dbReference type="EMBL" id="CGIG01000001">
    <property type="protein sequence ID" value="CPR18776.1"/>
    <property type="molecule type" value="Genomic_DNA"/>
</dbReference>
<dbReference type="GO" id="GO:0004802">
    <property type="term" value="F:transketolase activity"/>
    <property type="evidence" value="ECO:0007669"/>
    <property type="project" value="UniProtKB-EC"/>
</dbReference>
<dbReference type="Proteomes" id="UP000044377">
    <property type="component" value="Unassembled WGS sequence"/>
</dbReference>
<dbReference type="EC" id="2.2.1.1" evidence="5"/>
<keyword evidence="7" id="KW-1185">Reference proteome</keyword>
<keyword evidence="3" id="KW-0786">Thiamine pyrophosphate</keyword>
<reference evidence="5" key="1">
    <citation type="submission" date="2015-01" db="EMBL/GenBank/DDBJ databases">
        <authorList>
            <person name="Xiang T."/>
            <person name="Song Y."/>
            <person name="Huang L."/>
            <person name="Wang B."/>
            <person name="Wu P."/>
        </authorList>
    </citation>
    <scope>NUCLEOTIDE SEQUENCE [LARGE SCALE GENOMIC DNA]</scope>
    <source>
        <strain evidence="5">OBR1</strain>
    </source>
</reference>
<reference evidence="6 8" key="3">
    <citation type="submission" date="2016-09" db="EMBL/GenBank/DDBJ databases">
        <authorList>
            <person name="Doonan J."/>
            <person name="Pachebat J.A."/>
            <person name="Golyshin P.N."/>
            <person name="Denman S."/>
            <person name="Mcdonald J.E."/>
        </authorList>
    </citation>
    <scope>NUCLEOTIDE SEQUENCE [LARGE SCALE GENOMIC DNA]</scope>
    <source>
        <strain evidence="6 8">FRB141</strain>
    </source>
</reference>
<dbReference type="Proteomes" id="UP000285972">
    <property type="component" value="Unassembled WGS sequence"/>
</dbReference>
<dbReference type="SUPFAM" id="SSF52518">
    <property type="entry name" value="Thiamin diphosphate-binding fold (THDP-binding)"/>
    <property type="match status" value="1"/>
</dbReference>
<evidence type="ECO:0000256" key="3">
    <source>
        <dbReference type="ARBA" id="ARBA00023052"/>
    </source>
</evidence>
<dbReference type="AlphaFoldDB" id="A0A0G4JYH2"/>
<evidence type="ECO:0000313" key="8">
    <source>
        <dbReference type="Proteomes" id="UP000285972"/>
    </source>
</evidence>
<dbReference type="InterPro" id="IPR009014">
    <property type="entry name" value="Transketo_C/PFOR_II"/>
</dbReference>
<dbReference type="RefSeq" id="WP_048638274.1">
    <property type="nucleotide sequence ID" value="NZ_CGIG01000001.1"/>
</dbReference>
<dbReference type="EMBL" id="MJLX01000017">
    <property type="protein sequence ID" value="RLM25995.1"/>
    <property type="molecule type" value="Genomic_DNA"/>
</dbReference>
<organism evidence="5 7">
    <name type="scientific">Brenneria goodwinii</name>
    <dbReference type="NCBI Taxonomy" id="1109412"/>
    <lineage>
        <taxon>Bacteria</taxon>
        <taxon>Pseudomonadati</taxon>
        <taxon>Pseudomonadota</taxon>
        <taxon>Gammaproteobacteria</taxon>
        <taxon>Enterobacterales</taxon>
        <taxon>Pectobacteriaceae</taxon>
        <taxon>Brenneria</taxon>
    </lineage>
</organism>
<dbReference type="Pfam" id="PF02780">
    <property type="entry name" value="Transketolase_C"/>
    <property type="match status" value="1"/>
</dbReference>
<evidence type="ECO:0000259" key="4">
    <source>
        <dbReference type="SMART" id="SM00861"/>
    </source>
</evidence>
<accession>A0A0G4JYH2</accession>
<dbReference type="InterPro" id="IPR029061">
    <property type="entry name" value="THDP-binding"/>
</dbReference>
<proteinExistence type="inferred from homology"/>
<dbReference type="STRING" id="1109412.BN1221_03397"/>
<dbReference type="PANTHER" id="PTHR43825:SF1">
    <property type="entry name" value="TRANSKETOLASE-LIKE PYRIMIDINE-BINDING DOMAIN-CONTAINING PROTEIN"/>
    <property type="match status" value="1"/>
</dbReference>
<comment type="cofactor">
    <cofactor evidence="1">
        <name>thiamine diphosphate</name>
        <dbReference type="ChEBI" id="CHEBI:58937"/>
    </cofactor>
</comment>
<comment type="similarity">
    <text evidence="2">Belongs to the transketolase family.</text>
</comment>
<dbReference type="InterPro" id="IPR033248">
    <property type="entry name" value="Transketolase_C"/>
</dbReference>
<dbReference type="PANTHER" id="PTHR43825">
    <property type="entry name" value="PYRUVATE DEHYDROGENASE E1 COMPONENT"/>
    <property type="match status" value="1"/>
</dbReference>
<feature type="domain" description="Transketolase-like pyrimidine-binding" evidence="4">
    <location>
        <begin position="14"/>
        <end position="180"/>
    </location>
</feature>
<keyword evidence="5" id="KW-0808">Transferase</keyword>
<protein>
    <submittedName>
        <fullName evidence="5 6">Transketolase</fullName>
        <ecNumber evidence="5">2.2.1.1</ecNumber>
    </submittedName>
</protein>
<dbReference type="Pfam" id="PF02779">
    <property type="entry name" value="Transket_pyr"/>
    <property type="match status" value="1"/>
</dbReference>
<dbReference type="InterPro" id="IPR051157">
    <property type="entry name" value="PDH/Transketolase"/>
</dbReference>
<evidence type="ECO:0000256" key="1">
    <source>
        <dbReference type="ARBA" id="ARBA00001964"/>
    </source>
</evidence>
<gene>
    <name evidence="6" type="ORF">BIY26_08430</name>
    <name evidence="5" type="ORF">BN1221_03397</name>
</gene>
<reference evidence="7" key="2">
    <citation type="submission" date="2015-01" db="EMBL/GenBank/DDBJ databases">
        <authorList>
            <person name="Paterson Steve"/>
        </authorList>
    </citation>
    <scope>NUCLEOTIDE SEQUENCE [LARGE SCALE GENOMIC DNA]</scope>
    <source>
        <strain evidence="7">OBR1</strain>
    </source>
</reference>
<evidence type="ECO:0000313" key="6">
    <source>
        <dbReference type="EMBL" id="RLM25995.1"/>
    </source>
</evidence>
<name>A0A0G4JYH2_9GAMM</name>
<dbReference type="SMART" id="SM00861">
    <property type="entry name" value="Transket_pyr"/>
    <property type="match status" value="1"/>
</dbReference>
<sequence length="326" mass="35306">MDYKVCTGLEAEKLAMRDVYASTMIDLASKNDKIVALDADLMNSVGMVKFAKAFSDRIVDCGIMEANMIGVASGMSAVGLIPFAHTFACFATRRALDQIFVSAAFARNNIRIVGSDPGITAAFNGATHMPFEDIGSLRDIPDITIIEPTDSVMLEDIVRQLEKAFGVFYIRLSRKNAIKIYEDKSTFTIGKAAPIREGKDVTIIASGICVAEALKAANILKEQNIDAAVLNMFTIKPIDREAIEQAAIKTGAIVTAENHNIHNGLGSAVAEVLVETYPVPMERIGVQDHFGEVGSVDYLRNKFGLSAEDIAEKAIKAIRRKGKVNS</sequence>
<dbReference type="InterPro" id="IPR005475">
    <property type="entry name" value="Transketolase-like_Pyr-bd"/>
</dbReference>
<dbReference type="Gene3D" id="3.40.50.970">
    <property type="match status" value="1"/>
</dbReference>
<evidence type="ECO:0000313" key="5">
    <source>
        <dbReference type="EMBL" id="CPR18776.1"/>
    </source>
</evidence>
<dbReference type="CDD" id="cd07033">
    <property type="entry name" value="TPP_PYR_DXS_TK_like"/>
    <property type="match status" value="1"/>
</dbReference>
<dbReference type="GeneID" id="70905963"/>
<dbReference type="Gene3D" id="3.40.50.920">
    <property type="match status" value="1"/>
</dbReference>
<dbReference type="KEGG" id="bgj:AWC36_04130"/>
<dbReference type="SUPFAM" id="SSF52922">
    <property type="entry name" value="TK C-terminal domain-like"/>
    <property type="match status" value="1"/>
</dbReference>
<evidence type="ECO:0000256" key="2">
    <source>
        <dbReference type="ARBA" id="ARBA00007131"/>
    </source>
</evidence>
<dbReference type="FunFam" id="3.40.50.970:FF:000129">
    <property type="entry name" value="Transketolase"/>
    <property type="match status" value="1"/>
</dbReference>
<evidence type="ECO:0000313" key="7">
    <source>
        <dbReference type="Proteomes" id="UP000044377"/>
    </source>
</evidence>